<dbReference type="InterPro" id="IPR016181">
    <property type="entry name" value="Acyl_CoA_acyltransferase"/>
</dbReference>
<dbReference type="PANTHER" id="PTHR43792">
    <property type="entry name" value="GNAT FAMILY, PUTATIVE (AFU_ORTHOLOGUE AFUA_3G00765)-RELATED-RELATED"/>
    <property type="match status" value="1"/>
</dbReference>
<dbReference type="AlphaFoldDB" id="A0A9E7CUL1"/>
<dbReference type="SUPFAM" id="SSF55729">
    <property type="entry name" value="Acyl-CoA N-acyltransferases (Nat)"/>
    <property type="match status" value="1"/>
</dbReference>
<evidence type="ECO:0000259" key="1">
    <source>
        <dbReference type="PROSITE" id="PS51186"/>
    </source>
</evidence>
<reference evidence="2" key="1">
    <citation type="submission" date="2021-09" db="EMBL/GenBank/DDBJ databases">
        <title>Network and meta-omics reveal the key degrader and cooperation patterns in an efficient 1,4-dioxane-degrading microbial community.</title>
        <authorList>
            <person name="Dai C."/>
        </authorList>
    </citation>
    <scope>NUCLEOTIDE SEQUENCE</scope>
    <source>
        <strain evidence="2">ZM13</strain>
    </source>
</reference>
<dbReference type="InterPro" id="IPR000182">
    <property type="entry name" value="GNAT_dom"/>
</dbReference>
<organism evidence="2 3">
    <name type="scientific">Ancylobacter polymorphus</name>
    <dbReference type="NCBI Taxonomy" id="223390"/>
    <lineage>
        <taxon>Bacteria</taxon>
        <taxon>Pseudomonadati</taxon>
        <taxon>Pseudomonadota</taxon>
        <taxon>Alphaproteobacteria</taxon>
        <taxon>Hyphomicrobiales</taxon>
        <taxon>Xanthobacteraceae</taxon>
        <taxon>Ancylobacter</taxon>
    </lineage>
</organism>
<dbReference type="Gene3D" id="3.40.630.30">
    <property type="match status" value="1"/>
</dbReference>
<dbReference type="Proteomes" id="UP000831684">
    <property type="component" value="Chromosome"/>
</dbReference>
<dbReference type="RefSeq" id="WP_244376264.1">
    <property type="nucleotide sequence ID" value="NZ_CP083239.1"/>
</dbReference>
<dbReference type="PROSITE" id="PS51186">
    <property type="entry name" value="GNAT"/>
    <property type="match status" value="1"/>
</dbReference>
<protein>
    <submittedName>
        <fullName evidence="2">GNAT family N-acetyltransferase</fullName>
    </submittedName>
</protein>
<accession>A0A9E7CUL1</accession>
<evidence type="ECO:0000313" key="3">
    <source>
        <dbReference type="Proteomes" id="UP000831684"/>
    </source>
</evidence>
<dbReference type="GO" id="GO:0016747">
    <property type="term" value="F:acyltransferase activity, transferring groups other than amino-acyl groups"/>
    <property type="evidence" value="ECO:0007669"/>
    <property type="project" value="InterPro"/>
</dbReference>
<dbReference type="KEGG" id="apol:K9D25_14415"/>
<dbReference type="Pfam" id="PF13302">
    <property type="entry name" value="Acetyltransf_3"/>
    <property type="match status" value="1"/>
</dbReference>
<name>A0A9E7CUL1_9HYPH</name>
<evidence type="ECO:0000313" key="2">
    <source>
        <dbReference type="EMBL" id="UOK69923.1"/>
    </source>
</evidence>
<proteinExistence type="predicted"/>
<sequence>MDAIRTERLILRNFRAEDAPDLLAYLREPGASCFLSLKLDDLAAAEAEATERAGNDEHIAVCLAATGRVIGDVFAMPEPPDNYSVGWNFNAAFSGAGFATEAARALFDYLFTVKQARRLYAYVEEDNSSSRRLCERLGMRAEGLFREFISFRQDERGKPVYENTMQYALLRREWEAAG</sequence>
<dbReference type="InterPro" id="IPR051531">
    <property type="entry name" value="N-acetyltransferase"/>
</dbReference>
<feature type="domain" description="N-acetyltransferase" evidence="1">
    <location>
        <begin position="9"/>
        <end position="161"/>
    </location>
</feature>
<dbReference type="EMBL" id="CP083239">
    <property type="protein sequence ID" value="UOK69923.1"/>
    <property type="molecule type" value="Genomic_DNA"/>
</dbReference>
<gene>
    <name evidence="2" type="ORF">K9D25_14415</name>
</gene>